<dbReference type="AlphaFoldDB" id="A0A1I7Y4F7"/>
<keyword evidence="1" id="KW-0472">Membrane</keyword>
<feature type="transmembrane region" description="Helical" evidence="1">
    <location>
        <begin position="74"/>
        <end position="96"/>
    </location>
</feature>
<name>A0A1I7Y4F7_9BILA</name>
<evidence type="ECO:0000313" key="2">
    <source>
        <dbReference type="Proteomes" id="UP000095287"/>
    </source>
</evidence>
<dbReference type="Proteomes" id="UP000095287">
    <property type="component" value="Unplaced"/>
</dbReference>
<sequence>MTRLTFRNKVLPALRSLAFDCTFDISKFQAFRQNLVDCVFTGLQACSQLSDIDVGNYGERCISFLRHQIDLGPLSYLSLNLQVLWASIYCAATWLWTLIWPPALSTTSCEANFVRTLRSTGDLRLL</sequence>
<accession>A0A1I7Y4F7</accession>
<evidence type="ECO:0000313" key="3">
    <source>
        <dbReference type="WBParaSite" id="L893_g12505.t1"/>
    </source>
</evidence>
<dbReference type="WBParaSite" id="L893_g12505.t1">
    <property type="protein sequence ID" value="L893_g12505.t1"/>
    <property type="gene ID" value="L893_g12505"/>
</dbReference>
<organism evidence="2 3">
    <name type="scientific">Steinernema glaseri</name>
    <dbReference type="NCBI Taxonomy" id="37863"/>
    <lineage>
        <taxon>Eukaryota</taxon>
        <taxon>Metazoa</taxon>
        <taxon>Ecdysozoa</taxon>
        <taxon>Nematoda</taxon>
        <taxon>Chromadorea</taxon>
        <taxon>Rhabditida</taxon>
        <taxon>Tylenchina</taxon>
        <taxon>Panagrolaimomorpha</taxon>
        <taxon>Strongyloidoidea</taxon>
        <taxon>Steinernematidae</taxon>
        <taxon>Steinernema</taxon>
    </lineage>
</organism>
<proteinExistence type="predicted"/>
<reference evidence="3" key="1">
    <citation type="submission" date="2016-11" db="UniProtKB">
        <authorList>
            <consortium name="WormBaseParasite"/>
        </authorList>
    </citation>
    <scope>IDENTIFICATION</scope>
</reference>
<evidence type="ECO:0000256" key="1">
    <source>
        <dbReference type="SAM" id="Phobius"/>
    </source>
</evidence>
<keyword evidence="1" id="KW-0812">Transmembrane</keyword>
<protein>
    <submittedName>
        <fullName evidence="3">F-box domain-containing protein</fullName>
    </submittedName>
</protein>
<keyword evidence="2" id="KW-1185">Reference proteome</keyword>
<keyword evidence="1" id="KW-1133">Transmembrane helix</keyword>